<dbReference type="SMART" id="SM00220">
    <property type="entry name" value="S_TKc"/>
    <property type="match status" value="1"/>
</dbReference>
<dbReference type="AlphaFoldDB" id="A0A8K0XU52"/>
<dbReference type="OrthoDB" id="3173976at2759"/>
<feature type="region of interest" description="Disordered" evidence="3">
    <location>
        <begin position="1"/>
        <end position="32"/>
    </location>
</feature>
<dbReference type="SUPFAM" id="SSF56112">
    <property type="entry name" value="Protein kinase-like (PK-like)"/>
    <property type="match status" value="1"/>
</dbReference>
<dbReference type="Gene3D" id="1.10.510.10">
    <property type="entry name" value="Transferase(Phosphotransferase) domain 1"/>
    <property type="match status" value="1"/>
</dbReference>
<dbReference type="GO" id="GO:0035556">
    <property type="term" value="P:intracellular signal transduction"/>
    <property type="evidence" value="ECO:0007669"/>
    <property type="project" value="TreeGrafter"/>
</dbReference>
<evidence type="ECO:0000256" key="1">
    <source>
        <dbReference type="ARBA" id="ARBA00022741"/>
    </source>
</evidence>
<protein>
    <submittedName>
        <fullName evidence="5">Kinase-like domain-containing protein</fullName>
    </submittedName>
</protein>
<organism evidence="5 6">
    <name type="scientific">Cristinia sonorae</name>
    <dbReference type="NCBI Taxonomy" id="1940300"/>
    <lineage>
        <taxon>Eukaryota</taxon>
        <taxon>Fungi</taxon>
        <taxon>Dikarya</taxon>
        <taxon>Basidiomycota</taxon>
        <taxon>Agaricomycotina</taxon>
        <taxon>Agaricomycetes</taxon>
        <taxon>Agaricomycetidae</taxon>
        <taxon>Agaricales</taxon>
        <taxon>Pleurotineae</taxon>
        <taxon>Stephanosporaceae</taxon>
        <taxon>Cristinia</taxon>
    </lineage>
</organism>
<feature type="compositionally biased region" description="Low complexity" evidence="3">
    <location>
        <begin position="19"/>
        <end position="31"/>
    </location>
</feature>
<keyword evidence="6" id="KW-1185">Reference proteome</keyword>
<feature type="domain" description="Protein kinase" evidence="4">
    <location>
        <begin position="1"/>
        <end position="337"/>
    </location>
</feature>
<name>A0A8K0XU52_9AGAR</name>
<accession>A0A8K0XU52</accession>
<reference evidence="5" key="1">
    <citation type="journal article" date="2021" name="New Phytol.">
        <title>Evolutionary innovations through gain and loss of genes in the ectomycorrhizal Boletales.</title>
        <authorList>
            <person name="Wu G."/>
            <person name="Miyauchi S."/>
            <person name="Morin E."/>
            <person name="Kuo A."/>
            <person name="Drula E."/>
            <person name="Varga T."/>
            <person name="Kohler A."/>
            <person name="Feng B."/>
            <person name="Cao Y."/>
            <person name="Lipzen A."/>
            <person name="Daum C."/>
            <person name="Hundley H."/>
            <person name="Pangilinan J."/>
            <person name="Johnson J."/>
            <person name="Barry K."/>
            <person name="LaButti K."/>
            <person name="Ng V."/>
            <person name="Ahrendt S."/>
            <person name="Min B."/>
            <person name="Choi I.G."/>
            <person name="Park H."/>
            <person name="Plett J.M."/>
            <person name="Magnuson J."/>
            <person name="Spatafora J.W."/>
            <person name="Nagy L.G."/>
            <person name="Henrissat B."/>
            <person name="Grigoriev I.V."/>
            <person name="Yang Z.L."/>
            <person name="Xu J."/>
            <person name="Martin F.M."/>
        </authorList>
    </citation>
    <scope>NUCLEOTIDE SEQUENCE</scope>
    <source>
        <strain evidence="5">KKN 215</strain>
    </source>
</reference>
<evidence type="ECO:0000313" key="5">
    <source>
        <dbReference type="EMBL" id="KAH8106964.1"/>
    </source>
</evidence>
<dbReference type="InterPro" id="IPR011009">
    <property type="entry name" value="Kinase-like_dom_sf"/>
</dbReference>
<evidence type="ECO:0000259" key="4">
    <source>
        <dbReference type="PROSITE" id="PS50011"/>
    </source>
</evidence>
<gene>
    <name evidence="5" type="ORF">BXZ70DRAFT_885801</name>
</gene>
<evidence type="ECO:0000313" key="6">
    <source>
        <dbReference type="Proteomes" id="UP000813824"/>
    </source>
</evidence>
<proteinExistence type="predicted"/>
<evidence type="ECO:0000256" key="2">
    <source>
        <dbReference type="ARBA" id="ARBA00022840"/>
    </source>
</evidence>
<evidence type="ECO:0000256" key="3">
    <source>
        <dbReference type="SAM" id="MobiDB-lite"/>
    </source>
</evidence>
<keyword evidence="5" id="KW-0808">Transferase</keyword>
<dbReference type="GO" id="GO:0004674">
    <property type="term" value="F:protein serine/threonine kinase activity"/>
    <property type="evidence" value="ECO:0007669"/>
    <property type="project" value="TreeGrafter"/>
</dbReference>
<keyword evidence="1" id="KW-0547">Nucleotide-binding</keyword>
<dbReference type="PANTHER" id="PTHR24346">
    <property type="entry name" value="MAP/MICROTUBULE AFFINITY-REGULATING KINASE"/>
    <property type="match status" value="1"/>
</dbReference>
<keyword evidence="2" id="KW-0067">ATP-binding</keyword>
<dbReference type="InterPro" id="IPR000719">
    <property type="entry name" value="Prot_kinase_dom"/>
</dbReference>
<dbReference type="GO" id="GO:0005524">
    <property type="term" value="F:ATP binding"/>
    <property type="evidence" value="ECO:0007669"/>
    <property type="project" value="UniProtKB-KW"/>
</dbReference>
<dbReference type="Pfam" id="PF00069">
    <property type="entry name" value="Pkinase"/>
    <property type="match status" value="1"/>
</dbReference>
<keyword evidence="5" id="KW-0418">Kinase</keyword>
<dbReference type="PANTHER" id="PTHR24346:SF30">
    <property type="entry name" value="MATERNAL EMBRYONIC LEUCINE ZIPPER KINASE"/>
    <property type="match status" value="1"/>
</dbReference>
<dbReference type="GO" id="GO:0005737">
    <property type="term" value="C:cytoplasm"/>
    <property type="evidence" value="ECO:0007669"/>
    <property type="project" value="TreeGrafter"/>
</dbReference>
<dbReference type="Proteomes" id="UP000813824">
    <property type="component" value="Unassembled WGS sequence"/>
</dbReference>
<sequence length="337" mass="38873">MRRRPPSFSDDEGSLYSGSESASTCSSTDSSACDEDEVNVRMAPDWCAYRCLIEQRGFRLDTCRDVKLWYQRYWETLIAQGQSVSKDCAGYRRACAGGDEDDLCRDAGLPENLFRGTHVSSDTKVVIKAVHLSSREYDIVRYMSSYPLCKDPRNHLIPIMDFIEVVESNLAFIVMEEWSPNFVPDPPPTLRCFLGALRQCIEHAEFMHSHRIAHLDISIRNLLTDYNSHYAYIDFEVSRRFDDDPDPRIRCCRGTELSPERERGDWADPYKADIWSLSIVILHATSWTGYNLPELRPLLRSMQEENFSVRPNATEVLREFDDIVRRMSDCRLQSGPP</sequence>
<dbReference type="CDD" id="cd00180">
    <property type="entry name" value="PKc"/>
    <property type="match status" value="1"/>
</dbReference>
<dbReference type="EMBL" id="JAEVFJ010000002">
    <property type="protein sequence ID" value="KAH8106964.1"/>
    <property type="molecule type" value="Genomic_DNA"/>
</dbReference>
<dbReference type="PROSITE" id="PS50011">
    <property type="entry name" value="PROTEIN_KINASE_DOM"/>
    <property type="match status" value="1"/>
</dbReference>
<comment type="caution">
    <text evidence="5">The sequence shown here is derived from an EMBL/GenBank/DDBJ whole genome shotgun (WGS) entry which is preliminary data.</text>
</comment>